<organism evidence="1 2">
    <name type="scientific">Zophobas morio</name>
    <dbReference type="NCBI Taxonomy" id="2755281"/>
    <lineage>
        <taxon>Eukaryota</taxon>
        <taxon>Metazoa</taxon>
        <taxon>Ecdysozoa</taxon>
        <taxon>Arthropoda</taxon>
        <taxon>Hexapoda</taxon>
        <taxon>Insecta</taxon>
        <taxon>Pterygota</taxon>
        <taxon>Neoptera</taxon>
        <taxon>Endopterygota</taxon>
        <taxon>Coleoptera</taxon>
        <taxon>Polyphaga</taxon>
        <taxon>Cucujiformia</taxon>
        <taxon>Tenebrionidae</taxon>
        <taxon>Zophobas</taxon>
    </lineage>
</organism>
<dbReference type="Proteomes" id="UP001168821">
    <property type="component" value="Unassembled WGS sequence"/>
</dbReference>
<keyword evidence="2" id="KW-1185">Reference proteome</keyword>
<dbReference type="AlphaFoldDB" id="A0AA38IQ92"/>
<comment type="caution">
    <text evidence="1">The sequence shown here is derived from an EMBL/GenBank/DDBJ whole genome shotgun (WGS) entry which is preliminary data.</text>
</comment>
<reference evidence="1" key="1">
    <citation type="journal article" date="2023" name="G3 (Bethesda)">
        <title>Whole genome assemblies of Zophobas morio and Tenebrio molitor.</title>
        <authorList>
            <person name="Kaur S."/>
            <person name="Stinson S.A."/>
            <person name="diCenzo G.C."/>
        </authorList>
    </citation>
    <scope>NUCLEOTIDE SEQUENCE</scope>
    <source>
        <strain evidence="1">QUZm001</strain>
    </source>
</reference>
<proteinExistence type="predicted"/>
<protein>
    <submittedName>
        <fullName evidence="1">Uncharacterized protein</fullName>
    </submittedName>
</protein>
<dbReference type="InterPro" id="IPR036533">
    <property type="entry name" value="BAG_dom_sf"/>
</dbReference>
<accession>A0AA38IQ92</accession>
<evidence type="ECO:0000313" key="2">
    <source>
        <dbReference type="Proteomes" id="UP001168821"/>
    </source>
</evidence>
<evidence type="ECO:0000313" key="1">
    <source>
        <dbReference type="EMBL" id="KAJ3659845.1"/>
    </source>
</evidence>
<dbReference type="GO" id="GO:0051087">
    <property type="term" value="F:protein-folding chaperone binding"/>
    <property type="evidence" value="ECO:0007669"/>
    <property type="project" value="InterPro"/>
</dbReference>
<dbReference type="Gene3D" id="1.20.58.120">
    <property type="entry name" value="BAG domain"/>
    <property type="match status" value="1"/>
</dbReference>
<dbReference type="EMBL" id="JALNTZ010000003">
    <property type="protein sequence ID" value="KAJ3659845.1"/>
    <property type="molecule type" value="Genomic_DNA"/>
</dbReference>
<dbReference type="SUPFAM" id="SSF63491">
    <property type="entry name" value="BAG domain"/>
    <property type="match status" value="1"/>
</dbReference>
<sequence>MEVLRSLHSHEKKFYEEYVEKLLPSVNILLEKYEKLTEQLCDLNPDQNFQEERQLIETQWNEVQRVISETSRENSETLTIVFDKFKQQISEILIKIEGLNGDIKKVKSSKSKLNDLSQENLTDSAKTEALGEFEEAVLSFEEKYTSGGLLKFLPDVKKEILIEKSKETLNYIISNRIKSLKEGLTLENIAELFIVKENIEDIPIPGEIQELNALKELALDEVKNMMGCLDKQLSVFAFKKIPYENVLNVDSYFTNFKFDNTQNKESVEYVQQIHSHAKTFENDIKCYLGTRDSVDYYIIHENLMRLLEELDQLECEDDELLKEMITTMEYIQDLKRNLLANASSSD</sequence>
<name>A0AA38IQ92_9CUCU</name>
<gene>
    <name evidence="1" type="ORF">Zmor_011510</name>
</gene>